<dbReference type="Pfam" id="PF04570">
    <property type="entry name" value="zf-FLZ"/>
    <property type="match status" value="1"/>
</dbReference>
<feature type="region of interest" description="Disordered" evidence="4">
    <location>
        <begin position="111"/>
        <end position="139"/>
    </location>
</feature>
<name>A0A5K1CQ47_9MAGN</name>
<evidence type="ECO:0000256" key="3">
    <source>
        <dbReference type="PROSITE-ProRule" id="PRU01131"/>
    </source>
</evidence>
<feature type="zinc finger region" description="FLZ-type" evidence="3">
    <location>
        <begin position="54"/>
        <end position="98"/>
    </location>
</feature>
<dbReference type="AlphaFoldDB" id="A0A5K1CQ47"/>
<sequence length="139" mass="15899">MAYRARVSERSHREAGILQVSGDDEGGYPREFTTAMRAYRSKRFYDVRAERRVSFLKACHLCRRPLGEGDDIYMYKGDTPFCSEECRQEQIELDEASEMAWGSVKAMQKKSKASLAEQQQQQQQKSDSFRVRAGTVAAA</sequence>
<dbReference type="InterPro" id="IPR044533">
    <property type="entry name" value="FLZ1/2/3"/>
</dbReference>
<protein>
    <recommendedName>
        <fullName evidence="5">FLZ-type domain-containing protein</fullName>
    </recommendedName>
</protein>
<proteinExistence type="inferred from homology"/>
<gene>
    <name evidence="6" type="ORF">NYM_LOCUS17006</name>
</gene>
<evidence type="ECO:0000256" key="4">
    <source>
        <dbReference type="SAM" id="MobiDB-lite"/>
    </source>
</evidence>
<comment type="similarity">
    <text evidence="1">Belongs to the FLZ family.</text>
</comment>
<dbReference type="PANTHER" id="PTHR46057:SF9">
    <property type="entry name" value="FCS-LIKE ZINC FINGER 1"/>
    <property type="match status" value="1"/>
</dbReference>
<organism evidence="6">
    <name type="scientific">Nymphaea colorata</name>
    <name type="common">pocket water lily</name>
    <dbReference type="NCBI Taxonomy" id="210225"/>
    <lineage>
        <taxon>Eukaryota</taxon>
        <taxon>Viridiplantae</taxon>
        <taxon>Streptophyta</taxon>
        <taxon>Embryophyta</taxon>
        <taxon>Tracheophyta</taxon>
        <taxon>Spermatophyta</taxon>
        <taxon>Magnoliopsida</taxon>
        <taxon>Nymphaeales</taxon>
        <taxon>Nymphaeaceae</taxon>
        <taxon>Nymphaea</taxon>
    </lineage>
</organism>
<evidence type="ECO:0000256" key="2">
    <source>
        <dbReference type="ARBA" id="ARBA00022723"/>
    </source>
</evidence>
<feature type="domain" description="FLZ-type" evidence="5">
    <location>
        <begin position="54"/>
        <end position="98"/>
    </location>
</feature>
<dbReference type="GO" id="GO:0046872">
    <property type="term" value="F:metal ion binding"/>
    <property type="evidence" value="ECO:0007669"/>
    <property type="project" value="UniProtKB-KW"/>
</dbReference>
<evidence type="ECO:0000256" key="1">
    <source>
        <dbReference type="ARBA" id="ARBA00009374"/>
    </source>
</evidence>
<dbReference type="PANTHER" id="PTHR46057">
    <property type="entry name" value="FCS-LIKE ZINC FINGER 1-RELATED"/>
    <property type="match status" value="1"/>
</dbReference>
<dbReference type="EMBL" id="LR721782">
    <property type="protein sequence ID" value="VVW29060.1"/>
    <property type="molecule type" value="Genomic_DNA"/>
</dbReference>
<dbReference type="PROSITE" id="PS51795">
    <property type="entry name" value="ZF_FLZ"/>
    <property type="match status" value="1"/>
</dbReference>
<keyword evidence="2" id="KW-0479">Metal-binding</keyword>
<accession>A0A5K1CQ47</accession>
<dbReference type="OrthoDB" id="1916924at2759"/>
<evidence type="ECO:0000313" key="6">
    <source>
        <dbReference type="EMBL" id="VVW29060.1"/>
    </source>
</evidence>
<dbReference type="Gramene" id="NC4G0021730.1">
    <property type="protein sequence ID" value="NC4G0021730.1:cds"/>
    <property type="gene ID" value="NC4G0021730"/>
</dbReference>
<dbReference type="InterPro" id="IPR007650">
    <property type="entry name" value="Zf-FLZ_dom"/>
</dbReference>
<evidence type="ECO:0000259" key="5">
    <source>
        <dbReference type="PROSITE" id="PS51795"/>
    </source>
</evidence>
<reference evidence="6" key="1">
    <citation type="submission" date="2019-09" db="EMBL/GenBank/DDBJ databases">
        <authorList>
            <person name="Zhang L."/>
        </authorList>
    </citation>
    <scope>NUCLEOTIDE SEQUENCE</scope>
</reference>